<dbReference type="RefSeq" id="WP_329494416.1">
    <property type="nucleotide sequence ID" value="NZ_CP108460.1"/>
</dbReference>
<dbReference type="InterPro" id="IPR012338">
    <property type="entry name" value="Beta-lactam/transpept-like"/>
</dbReference>
<protein>
    <submittedName>
        <fullName evidence="2">Beta-lactamase family protein</fullName>
    </submittedName>
</protein>
<dbReference type="PANTHER" id="PTHR43283">
    <property type="entry name" value="BETA-LACTAMASE-RELATED"/>
    <property type="match status" value="1"/>
</dbReference>
<dbReference type="SUPFAM" id="SSF56601">
    <property type="entry name" value="beta-lactamase/transpeptidase-like"/>
    <property type="match status" value="1"/>
</dbReference>
<accession>A0ABZ1WF37</accession>
<dbReference type="Gene3D" id="3.40.710.10">
    <property type="entry name" value="DD-peptidase/beta-lactamase superfamily"/>
    <property type="match status" value="1"/>
</dbReference>
<name>A0ABZ1WF37_9ACTN</name>
<dbReference type="Proteomes" id="UP001432014">
    <property type="component" value="Chromosome"/>
</dbReference>
<evidence type="ECO:0000313" key="3">
    <source>
        <dbReference type="Proteomes" id="UP001432014"/>
    </source>
</evidence>
<dbReference type="EMBL" id="CP108482">
    <property type="protein sequence ID" value="WUS59483.1"/>
    <property type="molecule type" value="Genomic_DNA"/>
</dbReference>
<gene>
    <name evidence="2" type="ORF">OG469_30645</name>
</gene>
<keyword evidence="3" id="KW-1185">Reference proteome</keyword>
<evidence type="ECO:0000313" key="2">
    <source>
        <dbReference type="EMBL" id="WUS59483.1"/>
    </source>
</evidence>
<organism evidence="2 3">
    <name type="scientific">Kitasatospora herbaricolor</name>
    <dbReference type="NCBI Taxonomy" id="68217"/>
    <lineage>
        <taxon>Bacteria</taxon>
        <taxon>Bacillati</taxon>
        <taxon>Actinomycetota</taxon>
        <taxon>Actinomycetes</taxon>
        <taxon>Kitasatosporales</taxon>
        <taxon>Streptomycetaceae</taxon>
        <taxon>Kitasatospora</taxon>
    </lineage>
</organism>
<dbReference type="InterPro" id="IPR001466">
    <property type="entry name" value="Beta-lactam-related"/>
</dbReference>
<dbReference type="InterPro" id="IPR050789">
    <property type="entry name" value="Diverse_Enzym_Activities"/>
</dbReference>
<proteinExistence type="predicted"/>
<reference evidence="2 3" key="1">
    <citation type="submission" date="2022-10" db="EMBL/GenBank/DDBJ databases">
        <title>The complete genomes of actinobacterial strains from the NBC collection.</title>
        <authorList>
            <person name="Joergensen T.S."/>
            <person name="Alvarez Arevalo M."/>
            <person name="Sterndorff E.B."/>
            <person name="Faurdal D."/>
            <person name="Vuksanovic O."/>
            <person name="Mourched A.-S."/>
            <person name="Charusanti P."/>
            <person name="Shaw S."/>
            <person name="Blin K."/>
            <person name="Weber T."/>
        </authorList>
    </citation>
    <scope>NUCLEOTIDE SEQUENCE [LARGE SCALE GENOMIC DNA]</scope>
    <source>
        <strain evidence="2 3">NBC_01247</strain>
    </source>
</reference>
<feature type="domain" description="Beta-lactamase-related" evidence="1">
    <location>
        <begin position="5"/>
        <end position="373"/>
    </location>
</feature>
<sequence length="393" mass="40980">MTELRDTLARHLGSGPLPGAVGLLAVRDRVEVAAVGSADVEGTTPMARDSIFRIASLTKPLVAAALMMLVDEGRLALADPVDRWLPELASPSVVRTPAGPVDDVVPAVRPITVFDLLTSRAGHGFPADFSLPAVGLLFSELKQGPPQPQLVAPPDEWMAALAGIPLLQQPGEAWLYNTSSDIQGVLVARASGRPLPEFLAERLFEPLGMADTGFEVPAGKLGRFTGYYRTGPDGAAELVDAPDGQWSSRPAFPSGAGGLVSTADDWLAFARMLLADGVAANASGPAAGAAGGRRLLSAESVRQLTSDHLTERQRAGGELFLEGQGWGFGGSVDVEAIDPWNVPGRYGWVGGTGTAAHLTPSTGAVTILLTQLELAGPTPPALMRDFWRYAAGA</sequence>
<evidence type="ECO:0000259" key="1">
    <source>
        <dbReference type="Pfam" id="PF00144"/>
    </source>
</evidence>
<dbReference type="PANTHER" id="PTHR43283:SF3">
    <property type="entry name" value="BETA-LACTAMASE FAMILY PROTEIN (AFU_ORTHOLOGUE AFUA_5G07500)"/>
    <property type="match status" value="1"/>
</dbReference>
<dbReference type="Pfam" id="PF00144">
    <property type="entry name" value="Beta-lactamase"/>
    <property type="match status" value="1"/>
</dbReference>